<dbReference type="Proteomes" id="UP000474296">
    <property type="component" value="Unassembled WGS sequence"/>
</dbReference>
<dbReference type="InterPro" id="IPR005901">
    <property type="entry name" value="GLPGLI"/>
</dbReference>
<evidence type="ECO:0000256" key="1">
    <source>
        <dbReference type="SAM" id="SignalP"/>
    </source>
</evidence>
<name>A0A6M0CNB2_9FLAO</name>
<comment type="caution">
    <text evidence="2">The sequence shown here is derived from an EMBL/GenBank/DDBJ whole genome shotgun (WGS) entry which is preliminary data.</text>
</comment>
<protein>
    <submittedName>
        <fullName evidence="2">GLPGLI family protein</fullName>
    </submittedName>
</protein>
<feature type="signal peptide" evidence="1">
    <location>
        <begin position="1"/>
        <end position="19"/>
    </location>
</feature>
<keyword evidence="3" id="KW-1185">Reference proteome</keyword>
<evidence type="ECO:0000313" key="3">
    <source>
        <dbReference type="Proteomes" id="UP000474296"/>
    </source>
</evidence>
<dbReference type="RefSeq" id="WP_164030731.1">
    <property type="nucleotide sequence ID" value="NZ_JAABOQ010000003.1"/>
</dbReference>
<dbReference type="Pfam" id="PF22252">
    <property type="entry name" value="PNGase_F-II_N"/>
    <property type="match status" value="1"/>
</dbReference>
<accession>A0A6M0CNB2</accession>
<feature type="chain" id="PRO_5026978181" evidence="1">
    <location>
        <begin position="20"/>
        <end position="237"/>
    </location>
</feature>
<keyword evidence="1" id="KW-0732">Signal</keyword>
<organism evidence="2 3">
    <name type="scientific">Spongiivirga citrea</name>
    <dbReference type="NCBI Taxonomy" id="1481457"/>
    <lineage>
        <taxon>Bacteria</taxon>
        <taxon>Pseudomonadati</taxon>
        <taxon>Bacteroidota</taxon>
        <taxon>Flavobacteriia</taxon>
        <taxon>Flavobacteriales</taxon>
        <taxon>Flavobacteriaceae</taxon>
        <taxon>Spongiivirga</taxon>
    </lineage>
</organism>
<reference evidence="2 3" key="1">
    <citation type="submission" date="2020-01" db="EMBL/GenBank/DDBJ databases">
        <title>Spongiivirga citrea KCTC 32990T.</title>
        <authorList>
            <person name="Wang G."/>
        </authorList>
    </citation>
    <scope>NUCLEOTIDE SEQUENCE [LARGE SCALE GENOMIC DNA]</scope>
    <source>
        <strain evidence="2 3">KCTC 32990</strain>
    </source>
</reference>
<proteinExistence type="predicted"/>
<evidence type="ECO:0000313" key="2">
    <source>
        <dbReference type="EMBL" id="NER16937.1"/>
    </source>
</evidence>
<gene>
    <name evidence="2" type="ORF">GWK10_06930</name>
</gene>
<dbReference type="EMBL" id="JAABOQ010000003">
    <property type="protein sequence ID" value="NER16937.1"/>
    <property type="molecule type" value="Genomic_DNA"/>
</dbReference>
<sequence>MRFILSVILIATGFLLTNAQQTKSATVTYTVSINPDIKKAASINSLEDDESKLMANNFINQALDVESTLMFTKNHSFYYVEPGLEQSFTVPNITHIFAGGKKQFYFDKEKLKLYKQTSILNDNYLVNIDLNDWQIWPETKTINGYHCQKATKKVEKNKKYPSEVWFSTDIKMPYGPSQYSGLPGLVVVAKSAMQFELKSITWHEEPVLIDTPDFTKAISEDEFKQLALKAAPGFPSN</sequence>
<dbReference type="AlphaFoldDB" id="A0A6M0CNB2"/>
<dbReference type="NCBIfam" id="TIGR01200">
    <property type="entry name" value="GLPGLI"/>
    <property type="match status" value="1"/>
</dbReference>